<evidence type="ECO:0000313" key="2">
    <source>
        <dbReference type="EMBL" id="MBL6457981.1"/>
    </source>
</evidence>
<organism evidence="2 3">
    <name type="scientific">Belnapia mucosa</name>
    <dbReference type="NCBI Taxonomy" id="2804532"/>
    <lineage>
        <taxon>Bacteria</taxon>
        <taxon>Pseudomonadati</taxon>
        <taxon>Pseudomonadota</taxon>
        <taxon>Alphaproteobacteria</taxon>
        <taxon>Acetobacterales</taxon>
        <taxon>Roseomonadaceae</taxon>
        <taxon>Belnapia</taxon>
    </lineage>
</organism>
<dbReference type="EMBL" id="JAEUXJ010000011">
    <property type="protein sequence ID" value="MBL6457981.1"/>
    <property type="molecule type" value="Genomic_DNA"/>
</dbReference>
<sequence length="156" mass="17416">MLRRSLLGLAGLLFAHPIQAQTGPQPKLPEEPLVIVTRDGKRHEFRVEMALNMDQQMVGLMFRPSVGPNEGMLFDWGQPRESSMWMRNTITSLDMVFITADGHIHRIAERTVPYSLAAIDSRGPVRATLELAAGTAERLGLRIGDRVIQRIFGNAN</sequence>
<dbReference type="PANTHER" id="PTHR37953">
    <property type="entry name" value="UPF0127 PROTEIN MJ1496"/>
    <property type="match status" value="1"/>
</dbReference>
<name>A0ABS1V8I8_9PROT</name>
<keyword evidence="1" id="KW-0732">Signal</keyword>
<dbReference type="Pfam" id="PF02643">
    <property type="entry name" value="DUF192"/>
    <property type="match status" value="1"/>
</dbReference>
<dbReference type="PANTHER" id="PTHR37953:SF1">
    <property type="entry name" value="UPF0127 PROTEIN MJ1496"/>
    <property type="match status" value="1"/>
</dbReference>
<reference evidence="2 3" key="1">
    <citation type="submission" date="2021-01" db="EMBL/GenBank/DDBJ databases">
        <title>Belnapia mucosa sp. nov. and Belnapia arida sp. nov., isolated from the Tabernas Desert (Almeria, Spain).</title>
        <authorList>
            <person name="Molina-Menor E."/>
            <person name="Vidal-Verdu A."/>
            <person name="Calonge A."/>
            <person name="Satari L."/>
            <person name="Pereto Magraner J."/>
            <person name="Porcar Miralles M."/>
        </authorList>
    </citation>
    <scope>NUCLEOTIDE SEQUENCE [LARGE SCALE GENOMIC DNA]</scope>
    <source>
        <strain evidence="2 3">T6</strain>
    </source>
</reference>
<evidence type="ECO:0000313" key="3">
    <source>
        <dbReference type="Proteomes" id="UP000606490"/>
    </source>
</evidence>
<dbReference type="Proteomes" id="UP000606490">
    <property type="component" value="Unassembled WGS sequence"/>
</dbReference>
<comment type="caution">
    <text evidence="2">The sequence shown here is derived from an EMBL/GenBank/DDBJ whole genome shotgun (WGS) entry which is preliminary data.</text>
</comment>
<protein>
    <submittedName>
        <fullName evidence="2">DUF192 domain-containing protein</fullName>
    </submittedName>
</protein>
<feature type="chain" id="PRO_5047525748" evidence="1">
    <location>
        <begin position="21"/>
        <end position="156"/>
    </location>
</feature>
<proteinExistence type="predicted"/>
<dbReference type="Gene3D" id="2.60.120.1140">
    <property type="entry name" value="Protein of unknown function DUF192"/>
    <property type="match status" value="1"/>
</dbReference>
<feature type="signal peptide" evidence="1">
    <location>
        <begin position="1"/>
        <end position="20"/>
    </location>
</feature>
<accession>A0ABS1V8I8</accession>
<dbReference type="InterPro" id="IPR038695">
    <property type="entry name" value="Saro_0823-like_sf"/>
</dbReference>
<gene>
    <name evidence="2" type="ORF">JMJ55_21840</name>
</gene>
<keyword evidence="3" id="KW-1185">Reference proteome</keyword>
<evidence type="ECO:0000256" key="1">
    <source>
        <dbReference type="SAM" id="SignalP"/>
    </source>
</evidence>
<dbReference type="InterPro" id="IPR003795">
    <property type="entry name" value="DUF192"/>
</dbReference>